<dbReference type="GO" id="GO:0006457">
    <property type="term" value="P:protein folding"/>
    <property type="evidence" value="ECO:0007669"/>
    <property type="project" value="UniProtKB-UniRule"/>
</dbReference>
<dbReference type="InterPro" id="IPR036869">
    <property type="entry name" value="J_dom_sf"/>
</dbReference>
<evidence type="ECO:0000313" key="6">
    <source>
        <dbReference type="EMBL" id="EYF03267.1"/>
    </source>
</evidence>
<dbReference type="SMART" id="SM00271">
    <property type="entry name" value="DnaJ"/>
    <property type="match status" value="1"/>
</dbReference>
<dbReference type="GO" id="GO:1990230">
    <property type="term" value="C:iron-sulfur cluster transfer complex"/>
    <property type="evidence" value="ECO:0007669"/>
    <property type="project" value="TreeGrafter"/>
</dbReference>
<comment type="caution">
    <text evidence="6">The sequence shown here is derived from an EMBL/GenBank/DDBJ whole genome shotgun (WGS) entry which is preliminary data.</text>
</comment>
<dbReference type="Gene3D" id="1.10.287.110">
    <property type="entry name" value="DnaJ domain"/>
    <property type="match status" value="1"/>
</dbReference>
<evidence type="ECO:0000256" key="3">
    <source>
        <dbReference type="ARBA" id="ARBA00025596"/>
    </source>
</evidence>
<dbReference type="InterPro" id="IPR001623">
    <property type="entry name" value="DnaJ_domain"/>
</dbReference>
<dbReference type="InterPro" id="IPR009073">
    <property type="entry name" value="HscB_oligo_C"/>
</dbReference>
<dbReference type="Gene3D" id="1.20.1280.20">
    <property type="entry name" value="HscB, C-terminal domain"/>
    <property type="match status" value="1"/>
</dbReference>
<dbReference type="EMBL" id="ASRX01000049">
    <property type="protein sequence ID" value="EYF03267.1"/>
    <property type="molecule type" value="Genomic_DNA"/>
</dbReference>
<dbReference type="Pfam" id="PF07743">
    <property type="entry name" value="HSCB_C"/>
    <property type="match status" value="1"/>
</dbReference>
<gene>
    <name evidence="4" type="primary">hscB</name>
    <name evidence="6" type="ORF">CAP_5771</name>
</gene>
<dbReference type="PROSITE" id="PS50076">
    <property type="entry name" value="DNAJ_2"/>
    <property type="match status" value="1"/>
</dbReference>
<reference evidence="6 7" key="1">
    <citation type="submission" date="2013-05" db="EMBL/GenBank/DDBJ databases">
        <title>Genome assembly of Chondromyces apiculatus DSM 436.</title>
        <authorList>
            <person name="Sharma G."/>
            <person name="Khatri I."/>
            <person name="Kaur C."/>
            <person name="Mayilraj S."/>
            <person name="Subramanian S."/>
        </authorList>
    </citation>
    <scope>NUCLEOTIDE SEQUENCE [LARGE SCALE GENOMIC DNA]</scope>
    <source>
        <strain evidence="6 7">DSM 436</strain>
    </source>
</reference>
<dbReference type="Proteomes" id="UP000019678">
    <property type="component" value="Unassembled WGS sequence"/>
</dbReference>
<dbReference type="GO" id="GO:0051259">
    <property type="term" value="P:protein complex oligomerization"/>
    <property type="evidence" value="ECO:0007669"/>
    <property type="project" value="InterPro"/>
</dbReference>
<accession>A0A017T2P1</accession>
<sequence>MNDPFATLGVEPRFGLDLRAVEQRHRELSRTLHPDRYAGAPAAERRLALGRAIEVNEAWRVLRDPIRRAEALVALAGVTLREEAAPKADPAFLMEIMELREELSEVARKKDRGRLAALAGQVRAREEKALGALGALLDSGGDDAKGAAKDVEKALPHLAELKYFRRFLDEVSAIEEDLTDALP</sequence>
<evidence type="ECO:0000259" key="5">
    <source>
        <dbReference type="PROSITE" id="PS50076"/>
    </source>
</evidence>
<organism evidence="6 7">
    <name type="scientific">Chondromyces apiculatus DSM 436</name>
    <dbReference type="NCBI Taxonomy" id="1192034"/>
    <lineage>
        <taxon>Bacteria</taxon>
        <taxon>Pseudomonadati</taxon>
        <taxon>Myxococcota</taxon>
        <taxon>Polyangia</taxon>
        <taxon>Polyangiales</taxon>
        <taxon>Polyangiaceae</taxon>
        <taxon>Chondromyces</taxon>
    </lineage>
</organism>
<evidence type="ECO:0000256" key="2">
    <source>
        <dbReference type="ARBA" id="ARBA00023186"/>
    </source>
</evidence>
<dbReference type="PANTHER" id="PTHR14021">
    <property type="entry name" value="IRON-SULFUR CLUSTER CO-CHAPERONE PROTEIN HSCB"/>
    <property type="match status" value="1"/>
</dbReference>
<dbReference type="InterPro" id="IPR004640">
    <property type="entry name" value="HscB"/>
</dbReference>
<dbReference type="STRING" id="1192034.CAP_5771"/>
<proteinExistence type="inferred from homology"/>
<dbReference type="PANTHER" id="PTHR14021:SF15">
    <property type="entry name" value="IRON-SULFUR CLUSTER CO-CHAPERONE PROTEIN HSCB"/>
    <property type="match status" value="1"/>
</dbReference>
<dbReference type="SUPFAM" id="SSF46565">
    <property type="entry name" value="Chaperone J-domain"/>
    <property type="match status" value="1"/>
</dbReference>
<feature type="domain" description="J" evidence="5">
    <location>
        <begin position="3"/>
        <end position="67"/>
    </location>
</feature>
<protein>
    <recommendedName>
        <fullName evidence="4">Co-chaperone protein HscB homolog</fullName>
    </recommendedName>
</protein>
<comment type="similarity">
    <text evidence="1 4">Belongs to the HscB family.</text>
</comment>
<keyword evidence="2 4" id="KW-0143">Chaperone</keyword>
<dbReference type="Pfam" id="PF00226">
    <property type="entry name" value="DnaJ"/>
    <property type="match status" value="1"/>
</dbReference>
<dbReference type="OrthoDB" id="287587at2"/>
<dbReference type="NCBIfam" id="TIGR00714">
    <property type="entry name" value="hscB"/>
    <property type="match status" value="1"/>
</dbReference>
<dbReference type="GO" id="GO:0001671">
    <property type="term" value="F:ATPase activator activity"/>
    <property type="evidence" value="ECO:0007669"/>
    <property type="project" value="InterPro"/>
</dbReference>
<name>A0A017T2P1_9BACT</name>
<dbReference type="InterPro" id="IPR036386">
    <property type="entry name" value="HscB_C_sf"/>
</dbReference>
<dbReference type="RefSeq" id="WP_044246431.1">
    <property type="nucleotide sequence ID" value="NZ_ASRX01000049.1"/>
</dbReference>
<evidence type="ECO:0000256" key="4">
    <source>
        <dbReference type="HAMAP-Rule" id="MF_00682"/>
    </source>
</evidence>
<evidence type="ECO:0000256" key="1">
    <source>
        <dbReference type="ARBA" id="ARBA00010476"/>
    </source>
</evidence>
<dbReference type="AlphaFoldDB" id="A0A017T2P1"/>
<dbReference type="HAMAP" id="MF_00682">
    <property type="entry name" value="HscB"/>
    <property type="match status" value="1"/>
</dbReference>
<evidence type="ECO:0000313" key="7">
    <source>
        <dbReference type="Proteomes" id="UP000019678"/>
    </source>
</evidence>
<dbReference type="GO" id="GO:0044571">
    <property type="term" value="P:[2Fe-2S] cluster assembly"/>
    <property type="evidence" value="ECO:0007669"/>
    <property type="project" value="InterPro"/>
</dbReference>
<dbReference type="SUPFAM" id="SSF47144">
    <property type="entry name" value="HSC20 (HSCB), C-terminal oligomerisation domain"/>
    <property type="match status" value="1"/>
</dbReference>
<comment type="subunit">
    <text evidence="4">Interacts with HscA and stimulates its ATPase activity.</text>
</comment>
<dbReference type="eggNOG" id="COG1076">
    <property type="taxonomic scope" value="Bacteria"/>
</dbReference>
<dbReference type="GO" id="GO:0051087">
    <property type="term" value="F:protein-folding chaperone binding"/>
    <property type="evidence" value="ECO:0007669"/>
    <property type="project" value="InterPro"/>
</dbReference>
<comment type="function">
    <text evidence="3 4">Co-chaperone involved in the maturation of iron-sulfur cluster-containing proteins. Seems to help targeting proteins to be folded toward HscA.</text>
</comment>
<keyword evidence="7" id="KW-1185">Reference proteome</keyword>